<name>A0A0U9HRW7_9BACT</name>
<evidence type="ECO:0000313" key="12">
    <source>
        <dbReference type="Proteomes" id="UP000054976"/>
    </source>
</evidence>
<dbReference type="SUPFAM" id="SSF55874">
    <property type="entry name" value="ATPase domain of HSP90 chaperone/DNA topoisomerase II/histidine kinase"/>
    <property type="match status" value="1"/>
</dbReference>
<comment type="caution">
    <text evidence="11">The sequence shown here is derived from an EMBL/GenBank/DDBJ whole genome shotgun (WGS) entry which is preliminary data.</text>
</comment>
<evidence type="ECO:0000256" key="3">
    <source>
        <dbReference type="ARBA" id="ARBA00022553"/>
    </source>
</evidence>
<evidence type="ECO:0000256" key="8">
    <source>
        <dbReference type="ARBA" id="ARBA00023012"/>
    </source>
</evidence>
<dbReference type="AlphaFoldDB" id="A0A0U9HRW7"/>
<dbReference type="STRING" id="86166.TAGGR_3231"/>
<evidence type="ECO:0000256" key="7">
    <source>
        <dbReference type="ARBA" id="ARBA00022840"/>
    </source>
</evidence>
<feature type="domain" description="Histidine kinase" evidence="10">
    <location>
        <begin position="168"/>
        <end position="372"/>
    </location>
</feature>
<dbReference type="PANTHER" id="PTHR43065:SF10">
    <property type="entry name" value="PEROXIDE STRESS-ACTIVATED HISTIDINE KINASE MAK3"/>
    <property type="match status" value="1"/>
</dbReference>
<keyword evidence="8" id="KW-0902">Two-component regulatory system</keyword>
<dbReference type="PROSITE" id="PS50109">
    <property type="entry name" value="HIS_KIN"/>
    <property type="match status" value="1"/>
</dbReference>
<keyword evidence="7" id="KW-0067">ATP-binding</keyword>
<dbReference type="GO" id="GO:0005524">
    <property type="term" value="F:ATP binding"/>
    <property type="evidence" value="ECO:0007669"/>
    <property type="project" value="UniProtKB-KW"/>
</dbReference>
<dbReference type="Pfam" id="PF00512">
    <property type="entry name" value="HisKA"/>
    <property type="match status" value="1"/>
</dbReference>
<evidence type="ECO:0000313" key="11">
    <source>
        <dbReference type="EMBL" id="GAQ95755.1"/>
    </source>
</evidence>
<dbReference type="EMBL" id="BCNO01000003">
    <property type="protein sequence ID" value="GAQ95755.1"/>
    <property type="molecule type" value="Genomic_DNA"/>
</dbReference>
<dbReference type="InterPro" id="IPR004358">
    <property type="entry name" value="Sig_transdc_His_kin-like_C"/>
</dbReference>
<evidence type="ECO:0000256" key="5">
    <source>
        <dbReference type="ARBA" id="ARBA00022741"/>
    </source>
</evidence>
<evidence type="ECO:0000256" key="4">
    <source>
        <dbReference type="ARBA" id="ARBA00022679"/>
    </source>
</evidence>
<evidence type="ECO:0000256" key="6">
    <source>
        <dbReference type="ARBA" id="ARBA00022777"/>
    </source>
</evidence>
<evidence type="ECO:0000256" key="1">
    <source>
        <dbReference type="ARBA" id="ARBA00000085"/>
    </source>
</evidence>
<keyword evidence="9" id="KW-0812">Transmembrane</keyword>
<dbReference type="Gene3D" id="1.10.287.130">
    <property type="match status" value="1"/>
</dbReference>
<dbReference type="CDD" id="cd00082">
    <property type="entry name" value="HisKA"/>
    <property type="match status" value="1"/>
</dbReference>
<reference evidence="12" key="1">
    <citation type="submission" date="2016-01" db="EMBL/GenBank/DDBJ databases">
        <title>Draft genome sequence of Thermodesulfovibrio aggregans strain TGE-P1.</title>
        <authorList>
            <person name="Sekiguchi Y."/>
            <person name="Ohashi A."/>
            <person name="Matsuura N."/>
            <person name="Tourlousse M.D."/>
        </authorList>
    </citation>
    <scope>NUCLEOTIDE SEQUENCE [LARGE SCALE GENOMIC DNA]</scope>
    <source>
        <strain evidence="12">TGE-P1</strain>
    </source>
</reference>
<dbReference type="PRINTS" id="PR00344">
    <property type="entry name" value="BCTRLSENSOR"/>
</dbReference>
<dbReference type="OrthoDB" id="9805967at2"/>
<dbReference type="PANTHER" id="PTHR43065">
    <property type="entry name" value="SENSOR HISTIDINE KINASE"/>
    <property type="match status" value="1"/>
</dbReference>
<keyword evidence="5" id="KW-0547">Nucleotide-binding</keyword>
<dbReference type="SMART" id="SM00388">
    <property type="entry name" value="HisKA"/>
    <property type="match status" value="1"/>
</dbReference>
<dbReference type="InterPro" id="IPR003594">
    <property type="entry name" value="HATPase_dom"/>
</dbReference>
<keyword evidence="6 11" id="KW-0418">Kinase</keyword>
<evidence type="ECO:0000256" key="9">
    <source>
        <dbReference type="SAM" id="Phobius"/>
    </source>
</evidence>
<gene>
    <name evidence="11" type="ORF">TAGGR_3231</name>
</gene>
<dbReference type="InterPro" id="IPR003661">
    <property type="entry name" value="HisK_dim/P_dom"/>
</dbReference>
<evidence type="ECO:0000256" key="2">
    <source>
        <dbReference type="ARBA" id="ARBA00012438"/>
    </source>
</evidence>
<dbReference type="RefSeq" id="WP_161936223.1">
    <property type="nucleotide sequence ID" value="NZ_BCNO01000003.1"/>
</dbReference>
<keyword evidence="12" id="KW-1185">Reference proteome</keyword>
<dbReference type="EC" id="2.7.13.3" evidence="2"/>
<dbReference type="Proteomes" id="UP000054976">
    <property type="component" value="Unassembled WGS sequence"/>
</dbReference>
<accession>A0A0U9HRW7</accession>
<dbReference type="InterPro" id="IPR036097">
    <property type="entry name" value="HisK_dim/P_sf"/>
</dbReference>
<organism evidence="11 12">
    <name type="scientific">Thermodesulfovibrio aggregans</name>
    <dbReference type="NCBI Taxonomy" id="86166"/>
    <lineage>
        <taxon>Bacteria</taxon>
        <taxon>Pseudomonadati</taxon>
        <taxon>Nitrospirota</taxon>
        <taxon>Thermodesulfovibrionia</taxon>
        <taxon>Thermodesulfovibrionales</taxon>
        <taxon>Thermodesulfovibrionaceae</taxon>
        <taxon>Thermodesulfovibrio</taxon>
    </lineage>
</organism>
<feature type="transmembrane region" description="Helical" evidence="9">
    <location>
        <begin position="125"/>
        <end position="147"/>
    </location>
</feature>
<comment type="catalytic activity">
    <reaction evidence="1">
        <text>ATP + protein L-histidine = ADP + protein N-phospho-L-histidine.</text>
        <dbReference type="EC" id="2.7.13.3"/>
    </reaction>
</comment>
<protein>
    <recommendedName>
        <fullName evidence="2">histidine kinase</fullName>
        <ecNumber evidence="2">2.7.13.3</ecNumber>
    </recommendedName>
</protein>
<sequence>MQAIGITITINSILQTSAINKIKSTVFSEILLDERWEGVAFIALYDKEGNVALHSNPALIGQKFQNLIPIFQKSTPYYHYITLGTGEKVFVADTKINLQSLPYLLRVALHTYPAEGILRNAKIHILFMIFIAIFIIIAGFLATILLNKMEKMQIKIRELENLSMLSRVLAHEIRNPLGSIKGFVQYLIKKISEPSLKHHLEIILKESLRLERLTNDLMHYGNPQSIKIERINLKELIYDIALPFIMEHEEISFDIDLDEIHIDTDKDKIAQILNNILDNAISAVSETEPKKIIIKAKRVNDKIKIEISDTGTGMDEETLKKAVEPFFTTKPKGTGLGLAIVTRLCEILKIDFEITSKKGQGTKVCLTMPKSL</sequence>
<dbReference type="InterPro" id="IPR005467">
    <property type="entry name" value="His_kinase_dom"/>
</dbReference>
<dbReference type="CDD" id="cd00075">
    <property type="entry name" value="HATPase"/>
    <property type="match status" value="1"/>
</dbReference>
<dbReference type="InterPro" id="IPR036890">
    <property type="entry name" value="HATPase_C_sf"/>
</dbReference>
<dbReference type="Pfam" id="PF02518">
    <property type="entry name" value="HATPase_c"/>
    <property type="match status" value="1"/>
</dbReference>
<evidence type="ECO:0000259" key="10">
    <source>
        <dbReference type="PROSITE" id="PS50109"/>
    </source>
</evidence>
<dbReference type="Gene3D" id="3.30.565.10">
    <property type="entry name" value="Histidine kinase-like ATPase, C-terminal domain"/>
    <property type="match status" value="1"/>
</dbReference>
<keyword evidence="3" id="KW-0597">Phosphoprotein</keyword>
<keyword evidence="9" id="KW-0472">Membrane</keyword>
<dbReference type="SMART" id="SM00387">
    <property type="entry name" value="HATPase_c"/>
    <property type="match status" value="1"/>
</dbReference>
<keyword evidence="9" id="KW-1133">Transmembrane helix</keyword>
<keyword evidence="4" id="KW-0808">Transferase</keyword>
<dbReference type="SUPFAM" id="SSF47384">
    <property type="entry name" value="Homodimeric domain of signal transducing histidine kinase"/>
    <property type="match status" value="1"/>
</dbReference>
<proteinExistence type="predicted"/>
<dbReference type="GO" id="GO:0000155">
    <property type="term" value="F:phosphorelay sensor kinase activity"/>
    <property type="evidence" value="ECO:0007669"/>
    <property type="project" value="InterPro"/>
</dbReference>